<name>A0A0R1YIR0_9LACO</name>
<dbReference type="EMBL" id="AZFZ01000071">
    <property type="protein sequence ID" value="KRM40788.1"/>
    <property type="molecule type" value="Genomic_DNA"/>
</dbReference>
<sequence length="135" mass="15033">MASFMRIDDAQFQTFVKRVGNKVEAKEIVHDVGNGMRKLAAESTRKVKARTPVDTGNLRGGWSTSGMNYGGAGFSFTLENNVEYAPFVENGHRTRGGKGWVNGQFFLKKTVVEIQGEFPEIWQPIFDKALRGLFG</sequence>
<proteinExistence type="predicted"/>
<dbReference type="RefSeq" id="WP_054736182.1">
    <property type="nucleotide sequence ID" value="NZ_AZFZ01000071.1"/>
</dbReference>
<dbReference type="Pfam" id="PF04883">
    <property type="entry name" value="HK97-gp10_like"/>
    <property type="match status" value="1"/>
</dbReference>
<dbReference type="AlphaFoldDB" id="A0A0R1YIR0"/>
<reference evidence="1 2" key="1">
    <citation type="journal article" date="2015" name="Genome Announc.">
        <title>Expanding the biotechnology potential of lactobacilli through comparative genomics of 213 strains and associated genera.</title>
        <authorList>
            <person name="Sun Z."/>
            <person name="Harris H.M."/>
            <person name="McCann A."/>
            <person name="Guo C."/>
            <person name="Argimon S."/>
            <person name="Zhang W."/>
            <person name="Yang X."/>
            <person name="Jeffery I.B."/>
            <person name="Cooney J.C."/>
            <person name="Kagawa T.F."/>
            <person name="Liu W."/>
            <person name="Song Y."/>
            <person name="Salvetti E."/>
            <person name="Wrobel A."/>
            <person name="Rasinkangas P."/>
            <person name="Parkhill J."/>
            <person name="Rea M.C."/>
            <person name="O'Sullivan O."/>
            <person name="Ritari J."/>
            <person name="Douillard F.P."/>
            <person name="Paul Ross R."/>
            <person name="Yang R."/>
            <person name="Briner A.E."/>
            <person name="Felis G.E."/>
            <person name="de Vos W.M."/>
            <person name="Barrangou R."/>
            <person name="Klaenhammer T.R."/>
            <person name="Caufield P.W."/>
            <person name="Cui Y."/>
            <person name="Zhang H."/>
            <person name="O'Toole P.W."/>
        </authorList>
    </citation>
    <scope>NUCLEOTIDE SEQUENCE [LARGE SCALE GENOMIC DNA]</scope>
    <source>
        <strain evidence="1 2">DSM 18390</strain>
    </source>
</reference>
<evidence type="ECO:0008006" key="3">
    <source>
        <dbReference type="Google" id="ProtNLM"/>
    </source>
</evidence>
<gene>
    <name evidence="1" type="ORF">FD47_GL002662</name>
</gene>
<protein>
    <recommendedName>
        <fullName evidence="3">Phage protein, HK97 gp10 family</fullName>
    </recommendedName>
</protein>
<comment type="caution">
    <text evidence="1">The sequence shown here is derived from an EMBL/GenBank/DDBJ whole genome shotgun (WGS) entry which is preliminary data.</text>
</comment>
<dbReference type="Proteomes" id="UP000051010">
    <property type="component" value="Unassembled WGS sequence"/>
</dbReference>
<dbReference type="InterPro" id="IPR010064">
    <property type="entry name" value="HK97-gp10_tail"/>
</dbReference>
<accession>A0A0R1YIR0</accession>
<dbReference type="PATRIC" id="fig|1423786.4.peg.2788"/>
<organism evidence="1 2">
    <name type="scientific">Lentilactobacillus parafarraginis DSM 18390 = JCM 14109</name>
    <dbReference type="NCBI Taxonomy" id="1423786"/>
    <lineage>
        <taxon>Bacteria</taxon>
        <taxon>Bacillati</taxon>
        <taxon>Bacillota</taxon>
        <taxon>Bacilli</taxon>
        <taxon>Lactobacillales</taxon>
        <taxon>Lactobacillaceae</taxon>
        <taxon>Lentilactobacillus</taxon>
    </lineage>
</organism>
<evidence type="ECO:0000313" key="1">
    <source>
        <dbReference type="EMBL" id="KRM40788.1"/>
    </source>
</evidence>
<evidence type="ECO:0000313" key="2">
    <source>
        <dbReference type="Proteomes" id="UP000051010"/>
    </source>
</evidence>